<sequence>MAPLDYPDHNTVERQLKDVIQILYEIMIQVPNYDSHTAPAAGGGAGPNGNGTPLRASNAPPTRDVLASQLNQLSSALKAIHRVSAHPAADENLPSLPIELIQYVEGGRNPDIYTREFVELVRRQNQLMRGKMHAFSSFRDVLAREMGEALPELRDDVAQVVRGTGGEWPLREEAGQ</sequence>
<keyword evidence="6 9" id="KW-0804">Transcription</keyword>
<evidence type="ECO:0000256" key="9">
    <source>
        <dbReference type="RuleBase" id="RU364146"/>
    </source>
</evidence>
<dbReference type="PANTHER" id="PTHR13345">
    <property type="entry name" value="MEDIATOR OF RNA POLYMERASE II TRANSCRIPTION SUBUNIT 10"/>
    <property type="match status" value="1"/>
</dbReference>
<proteinExistence type="inferred from homology"/>
<dbReference type="PANTHER" id="PTHR13345:SF13">
    <property type="entry name" value="MEDIATOR OF RNA POLYMERASE II TRANSCRIPTION SUBUNIT 10"/>
    <property type="match status" value="1"/>
</dbReference>
<evidence type="ECO:0000313" key="11">
    <source>
        <dbReference type="EMBL" id="KAK7736805.1"/>
    </source>
</evidence>
<keyword evidence="7 9" id="KW-0539">Nucleus</keyword>
<comment type="similarity">
    <text evidence="2 9">Belongs to the Mediator complex subunit 10 family.</text>
</comment>
<organism evidence="11 12">
    <name type="scientific">Diaporthe eres</name>
    <name type="common">Phomopsis oblonga</name>
    <dbReference type="NCBI Taxonomy" id="83184"/>
    <lineage>
        <taxon>Eukaryota</taxon>
        <taxon>Fungi</taxon>
        <taxon>Dikarya</taxon>
        <taxon>Ascomycota</taxon>
        <taxon>Pezizomycotina</taxon>
        <taxon>Sordariomycetes</taxon>
        <taxon>Sordariomycetidae</taxon>
        <taxon>Diaporthales</taxon>
        <taxon>Diaporthaceae</taxon>
        <taxon>Diaporthe</taxon>
        <taxon>Diaporthe eres species complex</taxon>
    </lineage>
</organism>
<keyword evidence="12" id="KW-1185">Reference proteome</keyword>
<comment type="function">
    <text evidence="9">Component of the Mediator complex, a coactivator involved in the regulated transcription of nearly all RNA polymerase II-dependent genes. Mediator functions as a bridge to convey information from gene-specific regulatory proteins to the basal RNA polymerase II transcription machinery. Mediator is recruited to promoters by direct interactions with regulatory proteins and serves as a scaffold for the assembly of a functional preinitiation complex with RNA polymerase II and the general transcription factors.</text>
</comment>
<evidence type="ECO:0000256" key="2">
    <source>
        <dbReference type="ARBA" id="ARBA00005389"/>
    </source>
</evidence>
<evidence type="ECO:0000256" key="5">
    <source>
        <dbReference type="ARBA" id="ARBA00023159"/>
    </source>
</evidence>
<dbReference type="EMBL" id="JAKNSF020000009">
    <property type="protein sequence ID" value="KAK7736805.1"/>
    <property type="molecule type" value="Genomic_DNA"/>
</dbReference>
<keyword evidence="4 9" id="KW-0805">Transcription regulation</keyword>
<evidence type="ECO:0000256" key="6">
    <source>
        <dbReference type="ARBA" id="ARBA00023163"/>
    </source>
</evidence>
<dbReference type="InterPro" id="IPR019145">
    <property type="entry name" value="Mediator_Med10"/>
</dbReference>
<evidence type="ECO:0000256" key="10">
    <source>
        <dbReference type="SAM" id="MobiDB-lite"/>
    </source>
</evidence>
<dbReference type="Proteomes" id="UP001430848">
    <property type="component" value="Unassembled WGS sequence"/>
</dbReference>
<evidence type="ECO:0000313" key="12">
    <source>
        <dbReference type="Proteomes" id="UP001430848"/>
    </source>
</evidence>
<feature type="region of interest" description="Disordered" evidence="10">
    <location>
        <begin position="38"/>
        <end position="61"/>
    </location>
</feature>
<comment type="caution">
    <text evidence="11">The sequence shown here is derived from an EMBL/GenBank/DDBJ whole genome shotgun (WGS) entry which is preliminary data.</text>
</comment>
<gene>
    <name evidence="11" type="primary">NUT2</name>
    <name evidence="9" type="synonym">MED10</name>
    <name evidence="11" type="ORF">SLS63_003154</name>
</gene>
<protein>
    <recommendedName>
        <fullName evidence="3 9">Mediator of RNA polymerase II transcription subunit 10</fullName>
    </recommendedName>
    <alternativeName>
        <fullName evidence="8 9">Mediator complex subunit 10</fullName>
    </alternativeName>
</protein>
<evidence type="ECO:0000256" key="8">
    <source>
        <dbReference type="ARBA" id="ARBA00032004"/>
    </source>
</evidence>
<evidence type="ECO:0000256" key="4">
    <source>
        <dbReference type="ARBA" id="ARBA00023015"/>
    </source>
</evidence>
<name>A0ABR1PHA4_DIAER</name>
<evidence type="ECO:0000256" key="3">
    <source>
        <dbReference type="ARBA" id="ARBA00019617"/>
    </source>
</evidence>
<comment type="subcellular location">
    <subcellularLocation>
        <location evidence="1 9">Nucleus</location>
    </subcellularLocation>
</comment>
<keyword evidence="5 9" id="KW-0010">Activator</keyword>
<comment type="subunit">
    <text evidence="9">Component of the Mediator complex.</text>
</comment>
<evidence type="ECO:0000256" key="7">
    <source>
        <dbReference type="ARBA" id="ARBA00023242"/>
    </source>
</evidence>
<evidence type="ECO:0000256" key="1">
    <source>
        <dbReference type="ARBA" id="ARBA00004123"/>
    </source>
</evidence>
<accession>A0ABR1PHA4</accession>
<reference evidence="11 12" key="1">
    <citation type="submission" date="2024-02" db="EMBL/GenBank/DDBJ databases">
        <title>De novo assembly and annotation of 12 fungi associated with fruit tree decline syndrome in Ontario, Canada.</title>
        <authorList>
            <person name="Sulman M."/>
            <person name="Ellouze W."/>
            <person name="Ilyukhin E."/>
        </authorList>
    </citation>
    <scope>NUCLEOTIDE SEQUENCE [LARGE SCALE GENOMIC DNA]</scope>
    <source>
        <strain evidence="11 12">M169</strain>
    </source>
</reference>
<dbReference type="Pfam" id="PF09748">
    <property type="entry name" value="Med10"/>
    <property type="match status" value="1"/>
</dbReference>